<dbReference type="AlphaFoldDB" id="A0A5J5EXZ2"/>
<dbReference type="EMBL" id="VXIS01000084">
    <property type="protein sequence ID" value="KAA8906858.1"/>
    <property type="molecule type" value="Genomic_DNA"/>
</dbReference>
<name>A0A5J5EXZ2_9PEZI</name>
<keyword evidence="3" id="KW-1185">Reference proteome</keyword>
<dbReference type="Proteomes" id="UP000326924">
    <property type="component" value="Unassembled WGS sequence"/>
</dbReference>
<sequence>MEKWGGCADDEAAEGEEEAEKAVEEEEENAEKTVEEEEEVPEWVHVQDVEMRDTPHVTITVAAVQLVVSAPRFAIMLIDAST</sequence>
<accession>A0A5J5EXZ2</accession>
<evidence type="ECO:0000256" key="1">
    <source>
        <dbReference type="SAM" id="MobiDB-lite"/>
    </source>
</evidence>
<evidence type="ECO:0000313" key="2">
    <source>
        <dbReference type="EMBL" id="KAA8906858.1"/>
    </source>
</evidence>
<dbReference type="InParanoid" id="A0A5J5EXZ2"/>
<proteinExistence type="predicted"/>
<comment type="caution">
    <text evidence="2">The sequence shown here is derived from an EMBL/GenBank/DDBJ whole genome shotgun (WGS) entry which is preliminary data.</text>
</comment>
<gene>
    <name evidence="2" type="ORF">FN846DRAFT_906812</name>
</gene>
<feature type="compositionally biased region" description="Acidic residues" evidence="1">
    <location>
        <begin position="8"/>
        <end position="41"/>
    </location>
</feature>
<protein>
    <submittedName>
        <fullName evidence="2">Uncharacterized protein</fullName>
    </submittedName>
</protein>
<feature type="region of interest" description="Disordered" evidence="1">
    <location>
        <begin position="1"/>
        <end position="41"/>
    </location>
</feature>
<reference evidence="2 3" key="1">
    <citation type="submission" date="2019-09" db="EMBL/GenBank/DDBJ databases">
        <title>Draft genome of the ectomycorrhizal ascomycete Sphaerosporella brunnea.</title>
        <authorList>
            <consortium name="DOE Joint Genome Institute"/>
            <person name="Benucci G.M."/>
            <person name="Marozzi G."/>
            <person name="Antonielli L."/>
            <person name="Sanchez S."/>
            <person name="Marco P."/>
            <person name="Wang X."/>
            <person name="Falini L.B."/>
            <person name="Barry K."/>
            <person name="Haridas S."/>
            <person name="Lipzen A."/>
            <person name="Labutti K."/>
            <person name="Grigoriev I.V."/>
            <person name="Murat C."/>
            <person name="Martin F."/>
            <person name="Albertini E."/>
            <person name="Donnini D."/>
            <person name="Bonito G."/>
        </authorList>
    </citation>
    <scope>NUCLEOTIDE SEQUENCE [LARGE SCALE GENOMIC DNA]</scope>
    <source>
        <strain evidence="2 3">Sb_GMNB300</strain>
    </source>
</reference>
<organism evidence="2 3">
    <name type="scientific">Sphaerosporella brunnea</name>
    <dbReference type="NCBI Taxonomy" id="1250544"/>
    <lineage>
        <taxon>Eukaryota</taxon>
        <taxon>Fungi</taxon>
        <taxon>Dikarya</taxon>
        <taxon>Ascomycota</taxon>
        <taxon>Pezizomycotina</taxon>
        <taxon>Pezizomycetes</taxon>
        <taxon>Pezizales</taxon>
        <taxon>Pyronemataceae</taxon>
        <taxon>Sphaerosporella</taxon>
    </lineage>
</organism>
<evidence type="ECO:0000313" key="3">
    <source>
        <dbReference type="Proteomes" id="UP000326924"/>
    </source>
</evidence>